<dbReference type="Gene3D" id="1.20.1280.50">
    <property type="match status" value="1"/>
</dbReference>
<dbReference type="InterPro" id="IPR001810">
    <property type="entry name" value="F-box_dom"/>
</dbReference>
<organism evidence="2 3">
    <name type="scientific">Moniliophthora roreri</name>
    <name type="common">Frosty pod rot fungus</name>
    <name type="synonym">Monilia roreri</name>
    <dbReference type="NCBI Taxonomy" id="221103"/>
    <lineage>
        <taxon>Eukaryota</taxon>
        <taxon>Fungi</taxon>
        <taxon>Dikarya</taxon>
        <taxon>Basidiomycota</taxon>
        <taxon>Agaricomycotina</taxon>
        <taxon>Agaricomycetes</taxon>
        <taxon>Agaricomycetidae</taxon>
        <taxon>Agaricales</taxon>
        <taxon>Marasmiineae</taxon>
        <taxon>Marasmiaceae</taxon>
        <taxon>Moniliophthora</taxon>
    </lineage>
</organism>
<evidence type="ECO:0000313" key="2">
    <source>
        <dbReference type="EMBL" id="KTB45063.1"/>
    </source>
</evidence>
<dbReference type="Proteomes" id="UP000054988">
    <property type="component" value="Unassembled WGS sequence"/>
</dbReference>
<dbReference type="PROSITE" id="PS50181">
    <property type="entry name" value="FBOX"/>
    <property type="match status" value="1"/>
</dbReference>
<dbReference type="Pfam" id="PF12937">
    <property type="entry name" value="F-box-like"/>
    <property type="match status" value="1"/>
</dbReference>
<evidence type="ECO:0000313" key="3">
    <source>
        <dbReference type="Proteomes" id="UP000054988"/>
    </source>
</evidence>
<evidence type="ECO:0000259" key="1">
    <source>
        <dbReference type="PROSITE" id="PS50181"/>
    </source>
</evidence>
<gene>
    <name evidence="2" type="ORF">WG66_2364</name>
</gene>
<protein>
    <recommendedName>
        <fullName evidence="1">F-box domain-containing protein</fullName>
    </recommendedName>
</protein>
<dbReference type="EMBL" id="LATX01000791">
    <property type="protein sequence ID" value="KTB45063.1"/>
    <property type="molecule type" value="Genomic_DNA"/>
</dbReference>
<proteinExistence type="predicted"/>
<sequence>MSGPSLVNTPPSRSAWESFCMSHQNFIMIVMLPTELISLILAQLPMHDLKVCALVCQGWMPLARALTFGMIIFHDKTGVDRFVELCTTPFETISCAQITDIQIIPSITTLAQSRCSTADSASLKAMMQRSSADVLDRLLMDLPALARKGASLITTETRVGLFWMVYNHQGNARKASAFPWEPGRS</sequence>
<dbReference type="InterPro" id="IPR036047">
    <property type="entry name" value="F-box-like_dom_sf"/>
</dbReference>
<dbReference type="SUPFAM" id="SSF81383">
    <property type="entry name" value="F-box domain"/>
    <property type="match status" value="1"/>
</dbReference>
<dbReference type="AlphaFoldDB" id="A0A0W0G935"/>
<feature type="domain" description="F-box" evidence="1">
    <location>
        <begin position="26"/>
        <end position="76"/>
    </location>
</feature>
<accession>A0A0W0G935</accession>
<comment type="caution">
    <text evidence="2">The sequence shown here is derived from an EMBL/GenBank/DDBJ whole genome shotgun (WGS) entry which is preliminary data.</text>
</comment>
<reference evidence="2 3" key="1">
    <citation type="submission" date="2015-12" db="EMBL/GenBank/DDBJ databases">
        <title>Draft genome sequence of Moniliophthora roreri, the causal agent of frosty pod rot of cacao.</title>
        <authorList>
            <person name="Aime M.C."/>
            <person name="Diaz-Valderrama J.R."/>
            <person name="Kijpornyongpan T."/>
            <person name="Phillips-Mora W."/>
        </authorList>
    </citation>
    <scope>NUCLEOTIDE SEQUENCE [LARGE SCALE GENOMIC DNA]</scope>
    <source>
        <strain evidence="2 3">MCA 2952</strain>
    </source>
</reference>
<name>A0A0W0G935_MONRR</name>